<keyword evidence="2" id="KW-1185">Reference proteome</keyword>
<evidence type="ECO:0000313" key="2">
    <source>
        <dbReference type="Proteomes" id="UP001055879"/>
    </source>
</evidence>
<sequence length="199" mass="22540">MCRQQARRWRQRLRTRGARGYQITIFTGSNSQRGKKTLSYFSLLSTVRNKLQNNLEMAMPLGAFPTFVTGETASPAKYPTSSLRLLTSTAFQANLRTTRTFVTYATVSNPATEPKKRVTGLTKTYRVSPELKDFLGGKPEISRSLALKEIWAYIKEKELQEPTNRKVIVCDEKLKTIFGGKERVGFLQVSGLISPHFLK</sequence>
<gene>
    <name evidence="1" type="ORF">L6452_28091</name>
</gene>
<reference evidence="1 2" key="2">
    <citation type="journal article" date="2022" name="Mol. Ecol. Resour.">
        <title>The genomes of chicory, endive, great burdock and yacon provide insights into Asteraceae paleo-polyploidization history and plant inulin production.</title>
        <authorList>
            <person name="Fan W."/>
            <person name="Wang S."/>
            <person name="Wang H."/>
            <person name="Wang A."/>
            <person name="Jiang F."/>
            <person name="Liu H."/>
            <person name="Zhao H."/>
            <person name="Xu D."/>
            <person name="Zhang Y."/>
        </authorList>
    </citation>
    <scope>NUCLEOTIDE SEQUENCE [LARGE SCALE GENOMIC DNA]</scope>
    <source>
        <strain evidence="2">cv. Niubang</strain>
    </source>
</reference>
<accession>A0ACB9A1T6</accession>
<protein>
    <submittedName>
        <fullName evidence="1">Uncharacterized protein</fullName>
    </submittedName>
</protein>
<comment type="caution">
    <text evidence="1">The sequence shown here is derived from an EMBL/GenBank/DDBJ whole genome shotgun (WGS) entry which is preliminary data.</text>
</comment>
<proteinExistence type="predicted"/>
<reference evidence="2" key="1">
    <citation type="journal article" date="2022" name="Mol. Ecol. Resour.">
        <title>The genomes of chicory, endive, great burdock and yacon provide insights into Asteraceae palaeo-polyploidization history and plant inulin production.</title>
        <authorList>
            <person name="Fan W."/>
            <person name="Wang S."/>
            <person name="Wang H."/>
            <person name="Wang A."/>
            <person name="Jiang F."/>
            <person name="Liu H."/>
            <person name="Zhao H."/>
            <person name="Xu D."/>
            <person name="Zhang Y."/>
        </authorList>
    </citation>
    <scope>NUCLEOTIDE SEQUENCE [LARGE SCALE GENOMIC DNA]</scope>
    <source>
        <strain evidence="2">cv. Niubang</strain>
    </source>
</reference>
<evidence type="ECO:0000313" key="1">
    <source>
        <dbReference type="EMBL" id="KAI3702355.1"/>
    </source>
</evidence>
<dbReference type="EMBL" id="CM042055">
    <property type="protein sequence ID" value="KAI3702355.1"/>
    <property type="molecule type" value="Genomic_DNA"/>
</dbReference>
<name>A0ACB9A1T6_ARCLA</name>
<organism evidence="1 2">
    <name type="scientific">Arctium lappa</name>
    <name type="common">Greater burdock</name>
    <name type="synonym">Lappa major</name>
    <dbReference type="NCBI Taxonomy" id="4217"/>
    <lineage>
        <taxon>Eukaryota</taxon>
        <taxon>Viridiplantae</taxon>
        <taxon>Streptophyta</taxon>
        <taxon>Embryophyta</taxon>
        <taxon>Tracheophyta</taxon>
        <taxon>Spermatophyta</taxon>
        <taxon>Magnoliopsida</taxon>
        <taxon>eudicotyledons</taxon>
        <taxon>Gunneridae</taxon>
        <taxon>Pentapetalae</taxon>
        <taxon>asterids</taxon>
        <taxon>campanulids</taxon>
        <taxon>Asterales</taxon>
        <taxon>Asteraceae</taxon>
        <taxon>Carduoideae</taxon>
        <taxon>Cardueae</taxon>
        <taxon>Arctiinae</taxon>
        <taxon>Arctium</taxon>
    </lineage>
</organism>
<dbReference type="Proteomes" id="UP001055879">
    <property type="component" value="Linkage Group LG09"/>
</dbReference>